<gene>
    <name evidence="2" type="ORF">M513_06866</name>
    <name evidence="3" type="ORF">M514_06866</name>
</gene>
<dbReference type="EMBL" id="KL367521">
    <property type="protein sequence ID" value="KFD66757.1"/>
    <property type="molecule type" value="Genomic_DNA"/>
</dbReference>
<protein>
    <submittedName>
        <fullName evidence="2">Uncharacterized protein</fullName>
    </submittedName>
</protein>
<keyword evidence="4" id="KW-1185">Reference proteome</keyword>
<dbReference type="AlphaFoldDB" id="A0A085M507"/>
<proteinExistence type="predicted"/>
<feature type="compositionally biased region" description="Polar residues" evidence="1">
    <location>
        <begin position="24"/>
        <end position="39"/>
    </location>
</feature>
<evidence type="ECO:0000313" key="3">
    <source>
        <dbReference type="EMBL" id="KFD66757.1"/>
    </source>
</evidence>
<evidence type="ECO:0000256" key="1">
    <source>
        <dbReference type="SAM" id="MobiDB-lite"/>
    </source>
</evidence>
<feature type="region of interest" description="Disordered" evidence="1">
    <location>
        <begin position="1"/>
        <end position="39"/>
    </location>
</feature>
<evidence type="ECO:0000313" key="4">
    <source>
        <dbReference type="Proteomes" id="UP000030764"/>
    </source>
</evidence>
<evidence type="ECO:0000313" key="2">
    <source>
        <dbReference type="EMBL" id="KFD52303.1"/>
    </source>
</evidence>
<reference evidence="2 4" key="1">
    <citation type="journal article" date="2014" name="Nat. Genet.">
        <title>Genome and transcriptome of the porcine whipworm Trichuris suis.</title>
        <authorList>
            <person name="Jex A.R."/>
            <person name="Nejsum P."/>
            <person name="Schwarz E.M."/>
            <person name="Hu L."/>
            <person name="Young N.D."/>
            <person name="Hall R.S."/>
            <person name="Korhonen P.K."/>
            <person name="Liao S."/>
            <person name="Thamsborg S."/>
            <person name="Xia J."/>
            <person name="Xu P."/>
            <person name="Wang S."/>
            <person name="Scheerlinck J.P."/>
            <person name="Hofmann A."/>
            <person name="Sternberg P.W."/>
            <person name="Wang J."/>
            <person name="Gasser R.B."/>
        </authorList>
    </citation>
    <scope>NUCLEOTIDE SEQUENCE [LARGE SCALE GENOMIC DNA]</scope>
    <source>
        <strain evidence="3">DCEP-RM93F</strain>
        <strain evidence="2">DCEP-RM93M</strain>
    </source>
</reference>
<dbReference type="Proteomes" id="UP000030764">
    <property type="component" value="Unassembled WGS sequence"/>
</dbReference>
<sequence length="70" mass="7910">MSMAPFPPTVTSARMRTVKREASQGRSQGQRENNASNGLSYASLPKVEEWIIVAKRPTVKRRARLKKLKI</sequence>
<dbReference type="EMBL" id="KL363229">
    <property type="protein sequence ID" value="KFD52303.1"/>
    <property type="molecule type" value="Genomic_DNA"/>
</dbReference>
<dbReference type="Proteomes" id="UP000030758">
    <property type="component" value="Unassembled WGS sequence"/>
</dbReference>
<accession>A0A085M507</accession>
<organism evidence="2 4">
    <name type="scientific">Trichuris suis</name>
    <name type="common">pig whipworm</name>
    <dbReference type="NCBI Taxonomy" id="68888"/>
    <lineage>
        <taxon>Eukaryota</taxon>
        <taxon>Metazoa</taxon>
        <taxon>Ecdysozoa</taxon>
        <taxon>Nematoda</taxon>
        <taxon>Enoplea</taxon>
        <taxon>Dorylaimia</taxon>
        <taxon>Trichinellida</taxon>
        <taxon>Trichuridae</taxon>
        <taxon>Trichuris</taxon>
    </lineage>
</organism>
<name>A0A085M507_9BILA</name>